<feature type="transmembrane region" description="Helical" evidence="4">
    <location>
        <begin position="145"/>
        <end position="162"/>
    </location>
</feature>
<organism evidence="5 6">
    <name type="scientific">Calycomorphotria hydatis</name>
    <dbReference type="NCBI Taxonomy" id="2528027"/>
    <lineage>
        <taxon>Bacteria</taxon>
        <taxon>Pseudomonadati</taxon>
        <taxon>Planctomycetota</taxon>
        <taxon>Planctomycetia</taxon>
        <taxon>Planctomycetales</taxon>
        <taxon>Planctomycetaceae</taxon>
        <taxon>Calycomorphotria</taxon>
    </lineage>
</organism>
<dbReference type="Pfam" id="PF13181">
    <property type="entry name" value="TPR_8"/>
    <property type="match status" value="1"/>
</dbReference>
<feature type="transmembrane region" description="Helical" evidence="4">
    <location>
        <begin position="342"/>
        <end position="361"/>
    </location>
</feature>
<dbReference type="EMBL" id="CP036316">
    <property type="protein sequence ID" value="QDT63492.1"/>
    <property type="molecule type" value="Genomic_DNA"/>
</dbReference>
<dbReference type="KEGG" id="chya:V22_07140"/>
<dbReference type="AlphaFoldDB" id="A0A517T532"/>
<keyword evidence="4" id="KW-0472">Membrane</keyword>
<keyword evidence="2 3" id="KW-0802">TPR repeat</keyword>
<gene>
    <name evidence="5" type="primary">yrrB_1</name>
    <name evidence="5" type="ORF">V22_07140</name>
</gene>
<keyword evidence="6" id="KW-1185">Reference proteome</keyword>
<dbReference type="PROSITE" id="PS50005">
    <property type="entry name" value="TPR"/>
    <property type="match status" value="3"/>
</dbReference>
<evidence type="ECO:0000313" key="5">
    <source>
        <dbReference type="EMBL" id="QDT63492.1"/>
    </source>
</evidence>
<evidence type="ECO:0000313" key="6">
    <source>
        <dbReference type="Proteomes" id="UP000319976"/>
    </source>
</evidence>
<feature type="repeat" description="TPR" evidence="3">
    <location>
        <begin position="607"/>
        <end position="639"/>
    </location>
</feature>
<evidence type="ECO:0000256" key="3">
    <source>
        <dbReference type="PROSITE-ProRule" id="PRU00339"/>
    </source>
</evidence>
<evidence type="ECO:0000256" key="4">
    <source>
        <dbReference type="SAM" id="Phobius"/>
    </source>
</evidence>
<dbReference type="Gene3D" id="1.25.40.10">
    <property type="entry name" value="Tetratricopeptide repeat domain"/>
    <property type="match status" value="2"/>
</dbReference>
<keyword evidence="4" id="KW-0812">Transmembrane</keyword>
<dbReference type="SMART" id="SM00028">
    <property type="entry name" value="TPR"/>
    <property type="match status" value="6"/>
</dbReference>
<dbReference type="PANTHER" id="PTHR44227:SF3">
    <property type="entry name" value="PROTEIN O-MANNOSYL-TRANSFERASE TMTC4"/>
    <property type="match status" value="1"/>
</dbReference>
<feature type="transmembrane region" description="Helical" evidence="4">
    <location>
        <begin position="431"/>
        <end position="448"/>
    </location>
</feature>
<feature type="transmembrane region" description="Helical" evidence="4">
    <location>
        <begin position="368"/>
        <end position="387"/>
    </location>
</feature>
<dbReference type="Pfam" id="PF13432">
    <property type="entry name" value="TPR_16"/>
    <property type="match status" value="1"/>
</dbReference>
<feature type="transmembrane region" description="Helical" evidence="4">
    <location>
        <begin position="234"/>
        <end position="256"/>
    </location>
</feature>
<accession>A0A517T532</accession>
<reference evidence="5 6" key="1">
    <citation type="submission" date="2019-02" db="EMBL/GenBank/DDBJ databases">
        <title>Deep-cultivation of Planctomycetes and their phenomic and genomic characterization uncovers novel biology.</title>
        <authorList>
            <person name="Wiegand S."/>
            <person name="Jogler M."/>
            <person name="Boedeker C."/>
            <person name="Pinto D."/>
            <person name="Vollmers J."/>
            <person name="Rivas-Marin E."/>
            <person name="Kohn T."/>
            <person name="Peeters S.H."/>
            <person name="Heuer A."/>
            <person name="Rast P."/>
            <person name="Oberbeckmann S."/>
            <person name="Bunk B."/>
            <person name="Jeske O."/>
            <person name="Meyerdierks A."/>
            <person name="Storesund J.E."/>
            <person name="Kallscheuer N."/>
            <person name="Luecker S."/>
            <person name="Lage O.M."/>
            <person name="Pohl T."/>
            <person name="Merkel B.J."/>
            <person name="Hornburger P."/>
            <person name="Mueller R.-W."/>
            <person name="Bruemmer F."/>
            <person name="Labrenz M."/>
            <person name="Spormann A.M."/>
            <person name="Op den Camp H."/>
            <person name="Overmann J."/>
            <person name="Amann R."/>
            <person name="Jetten M.S.M."/>
            <person name="Mascher T."/>
            <person name="Medema M.H."/>
            <person name="Devos D.P."/>
            <person name="Kaster A.-K."/>
            <person name="Ovreas L."/>
            <person name="Rohde M."/>
            <person name="Galperin M.Y."/>
            <person name="Jogler C."/>
        </authorList>
    </citation>
    <scope>NUCLEOTIDE SEQUENCE [LARGE SCALE GENOMIC DNA]</scope>
    <source>
        <strain evidence="5 6">V22</strain>
    </source>
</reference>
<dbReference type="SUPFAM" id="SSF48452">
    <property type="entry name" value="TPR-like"/>
    <property type="match status" value="1"/>
</dbReference>
<dbReference type="InterPro" id="IPR052346">
    <property type="entry name" value="O-mannosyl-transferase_TMTC"/>
</dbReference>
<dbReference type="InterPro" id="IPR019734">
    <property type="entry name" value="TPR_rpt"/>
</dbReference>
<evidence type="ECO:0000256" key="2">
    <source>
        <dbReference type="ARBA" id="ARBA00022803"/>
    </source>
</evidence>
<dbReference type="Pfam" id="PF14559">
    <property type="entry name" value="TPR_19"/>
    <property type="match status" value="1"/>
</dbReference>
<feature type="repeat" description="TPR" evidence="3">
    <location>
        <begin position="506"/>
        <end position="539"/>
    </location>
</feature>
<dbReference type="Pfam" id="PF00515">
    <property type="entry name" value="TPR_1"/>
    <property type="match status" value="1"/>
</dbReference>
<feature type="transmembrane region" description="Helical" evidence="4">
    <location>
        <begin position="79"/>
        <end position="99"/>
    </location>
</feature>
<dbReference type="PROSITE" id="PS50293">
    <property type="entry name" value="TPR_REGION"/>
    <property type="match status" value="1"/>
</dbReference>
<dbReference type="InterPro" id="IPR011990">
    <property type="entry name" value="TPR-like_helical_dom_sf"/>
</dbReference>
<evidence type="ECO:0000256" key="1">
    <source>
        <dbReference type="ARBA" id="ARBA00022737"/>
    </source>
</evidence>
<feature type="repeat" description="TPR" evidence="3">
    <location>
        <begin position="573"/>
        <end position="606"/>
    </location>
</feature>
<keyword evidence="1" id="KW-0677">Repeat</keyword>
<proteinExistence type="predicted"/>
<sequence length="727" mass="81688">MFAKKFAFPLLCVVLFAVFCVLYWPSMSCGFVYDDMARIVENRSAWGLGSGEWLRYNPRRWVAYFTFALNYDLFELKPFGWHVTSVLIHWLATLTLFGFSYRTLRLCGREVREAWLLGAGIAVLWGVHPLQTQSVSYLVQRMESLMGLWYLAAMCLLAWSVPLPKPEEVSEGEEEASLPDSFNWQSSLLLVGSILCGVLSIGSKEVAAMLPLTAVWWDRAFAARSWRELLIKRGWYHGLLAVTLWGIFVVTAGGYLSGSLIHGSDSGVGGVAAAREAAQEFQQQSTDDKTVDQTEADLNRLTPKIYLLTQTEVLCRYLQLSVWPSGQCLDYAWSPVRKVSQAILPGLFILSLVGLTIWATWSHPHWGFLGGWFFLTLAPTSSIVPIRDVIYEHRMYLALASITALAVLGGERFLRMLASKHHLPAKQVPKIGIALLIAVAVALSITTHQRNYAWQTPLAVWMDVIDKAPGNPRGYFNAGILVMNESGLLKAEPYFQQAIQLNYQDSELYTNFGLVQLRKGEVATARRSFEYALEIRPDNVKSLFNLGVLTQSSEPELSVKYLKQAIKYDPEFTPAHNSLGLTYLVMNRVEEAREQFHKALEIDPKFSRAYLGLANSYQQESRETAIKYLRQALEIDPELTPALITLSSIYGSSTDPREQQTAVKLLQKAIQITPQDLNAHLRLIDLFQSQKENKKAIQALQGAWQLFPGHPELQRRAAALKALSAPA</sequence>
<keyword evidence="4" id="KW-1133">Transmembrane helix</keyword>
<dbReference type="PANTHER" id="PTHR44227">
    <property type="match status" value="1"/>
</dbReference>
<protein>
    <submittedName>
        <fullName evidence="5">TPR repeat-containing protein YrrB</fullName>
    </submittedName>
</protein>
<dbReference type="Proteomes" id="UP000319976">
    <property type="component" value="Chromosome"/>
</dbReference>
<feature type="transmembrane region" description="Helical" evidence="4">
    <location>
        <begin position="393"/>
        <end position="410"/>
    </location>
</feature>
<name>A0A517T532_9PLAN</name>